<gene>
    <name evidence="8" type="ORF">B0F87_106249</name>
</gene>
<dbReference type="AlphaFoldDB" id="A0A2S6HDD0"/>
<accession>A0A2S6HDD0</accession>
<proteinExistence type="predicted"/>
<keyword evidence="4 6" id="KW-1133">Transmembrane helix</keyword>
<sequence>MDKDTLLVFLALVFGAVFFLTQSIVVPTFGTGRQESRRLKQRLGILSDDYQSERQISLVREKYFKKLSPLETWIESLPAMTRLEVFIERSGHEFPAYRLVLLSLFLALSGAALAWILSHQWLFVLAGMSIFGVIPVMKLRRDLVKRFAKFEEQLPEALDVMTRALRAGYPFNETLHLVATEMDEPIAKEFRIAFDEINFGVDTRWALHSMVERIPSMSLMAIVTTVMVQRETGGNLAETFENIGKLIRSRFRFQRRVLTLTAEARMSAWILAMIPFVLFLGISLINPDYVGNLTQDPIGKKIILWGIVLQIAGNFWIRKLIALEI</sequence>
<protein>
    <submittedName>
        <fullName evidence="8">Tight adherence protein B</fullName>
    </submittedName>
</protein>
<feature type="transmembrane region" description="Helical" evidence="6">
    <location>
        <begin position="302"/>
        <end position="321"/>
    </location>
</feature>
<comment type="caution">
    <text evidence="8">The sequence shown here is derived from an EMBL/GenBank/DDBJ whole genome shotgun (WGS) entry which is preliminary data.</text>
</comment>
<evidence type="ECO:0000313" key="8">
    <source>
        <dbReference type="EMBL" id="PPK75401.1"/>
    </source>
</evidence>
<evidence type="ECO:0000259" key="7">
    <source>
        <dbReference type="Pfam" id="PF00482"/>
    </source>
</evidence>
<evidence type="ECO:0000256" key="6">
    <source>
        <dbReference type="SAM" id="Phobius"/>
    </source>
</evidence>
<keyword evidence="3 6" id="KW-0812">Transmembrane</keyword>
<dbReference type="PANTHER" id="PTHR35007">
    <property type="entry name" value="INTEGRAL MEMBRANE PROTEIN-RELATED"/>
    <property type="match status" value="1"/>
</dbReference>
<keyword evidence="5 6" id="KW-0472">Membrane</keyword>
<dbReference type="RefSeq" id="WP_104429252.1">
    <property type="nucleotide sequence ID" value="NZ_PTIZ01000006.1"/>
</dbReference>
<evidence type="ECO:0000256" key="4">
    <source>
        <dbReference type="ARBA" id="ARBA00022989"/>
    </source>
</evidence>
<feature type="domain" description="Type II secretion system protein GspF" evidence="7">
    <location>
        <begin position="158"/>
        <end position="281"/>
    </location>
</feature>
<evidence type="ECO:0000256" key="5">
    <source>
        <dbReference type="ARBA" id="ARBA00023136"/>
    </source>
</evidence>
<dbReference type="EMBL" id="PTIZ01000006">
    <property type="protein sequence ID" value="PPK75401.1"/>
    <property type="molecule type" value="Genomic_DNA"/>
</dbReference>
<evidence type="ECO:0000256" key="1">
    <source>
        <dbReference type="ARBA" id="ARBA00004651"/>
    </source>
</evidence>
<dbReference type="InterPro" id="IPR018076">
    <property type="entry name" value="T2SS_GspF_dom"/>
</dbReference>
<evidence type="ECO:0000313" key="9">
    <source>
        <dbReference type="Proteomes" id="UP000240010"/>
    </source>
</evidence>
<keyword evidence="2" id="KW-1003">Cell membrane</keyword>
<reference evidence="8 9" key="1">
    <citation type="submission" date="2018-02" db="EMBL/GenBank/DDBJ databases">
        <title>Subsurface microbial communities from deep shales in Ohio and West Virginia, USA.</title>
        <authorList>
            <person name="Wrighton K."/>
        </authorList>
    </citation>
    <scope>NUCLEOTIDE SEQUENCE [LARGE SCALE GENOMIC DNA]</scope>
    <source>
        <strain evidence="8 9">OWC-DMM</strain>
    </source>
</reference>
<dbReference type="Pfam" id="PF00482">
    <property type="entry name" value="T2SSF"/>
    <property type="match status" value="1"/>
</dbReference>
<feature type="transmembrane region" description="Helical" evidence="6">
    <location>
        <begin position="257"/>
        <end position="282"/>
    </location>
</feature>
<name>A0A2S6HDD0_9GAMM</name>
<evidence type="ECO:0000256" key="3">
    <source>
        <dbReference type="ARBA" id="ARBA00022692"/>
    </source>
</evidence>
<feature type="transmembrane region" description="Helical" evidence="6">
    <location>
        <begin position="96"/>
        <end position="115"/>
    </location>
</feature>
<dbReference type="Proteomes" id="UP000240010">
    <property type="component" value="Unassembled WGS sequence"/>
</dbReference>
<dbReference type="InterPro" id="IPR042094">
    <property type="entry name" value="T2SS_GspF_sf"/>
</dbReference>
<organism evidence="8 9">
    <name type="scientific">Methylobacter tundripaludum</name>
    <dbReference type="NCBI Taxonomy" id="173365"/>
    <lineage>
        <taxon>Bacteria</taxon>
        <taxon>Pseudomonadati</taxon>
        <taxon>Pseudomonadota</taxon>
        <taxon>Gammaproteobacteria</taxon>
        <taxon>Methylococcales</taxon>
        <taxon>Methylococcaceae</taxon>
        <taxon>Methylobacter</taxon>
    </lineage>
</organism>
<feature type="transmembrane region" description="Helical" evidence="6">
    <location>
        <begin position="121"/>
        <end position="139"/>
    </location>
</feature>
<dbReference type="PANTHER" id="PTHR35007:SF1">
    <property type="entry name" value="PILUS ASSEMBLY PROTEIN"/>
    <property type="match status" value="1"/>
</dbReference>
<dbReference type="GO" id="GO:0005886">
    <property type="term" value="C:plasma membrane"/>
    <property type="evidence" value="ECO:0007669"/>
    <property type="project" value="UniProtKB-SubCell"/>
</dbReference>
<dbReference type="Gene3D" id="1.20.81.30">
    <property type="entry name" value="Type II secretion system (T2SS), domain F"/>
    <property type="match status" value="1"/>
</dbReference>
<comment type="subcellular location">
    <subcellularLocation>
        <location evidence="1">Cell membrane</location>
        <topology evidence="1">Multi-pass membrane protein</topology>
    </subcellularLocation>
</comment>
<evidence type="ECO:0000256" key="2">
    <source>
        <dbReference type="ARBA" id="ARBA00022475"/>
    </source>
</evidence>
<feature type="transmembrane region" description="Helical" evidence="6">
    <location>
        <begin position="6"/>
        <end position="30"/>
    </location>
</feature>